<dbReference type="InterPro" id="IPR013320">
    <property type="entry name" value="ConA-like_dom_sf"/>
</dbReference>
<dbReference type="SUPFAM" id="SSF75005">
    <property type="entry name" value="Arabinanase/levansucrase/invertase"/>
    <property type="match status" value="1"/>
</dbReference>
<dbReference type="Gene3D" id="2.115.10.20">
    <property type="entry name" value="Glycosyl hydrolase domain, family 43"/>
    <property type="match status" value="1"/>
</dbReference>
<keyword evidence="8" id="KW-0732">Signal</keyword>
<dbReference type="CDD" id="cd18616">
    <property type="entry name" value="GH43_ABN-like"/>
    <property type="match status" value="1"/>
</dbReference>
<evidence type="ECO:0000313" key="10">
    <source>
        <dbReference type="Proteomes" id="UP000295124"/>
    </source>
</evidence>
<feature type="signal peptide" evidence="8">
    <location>
        <begin position="1"/>
        <end position="35"/>
    </location>
</feature>
<comment type="similarity">
    <text evidence="2">Belongs to the glycosyl hydrolase 43 family.</text>
</comment>
<evidence type="ECO:0000256" key="2">
    <source>
        <dbReference type="ARBA" id="ARBA00009865"/>
    </source>
</evidence>
<feature type="compositionally biased region" description="Polar residues" evidence="7">
    <location>
        <begin position="402"/>
        <end position="412"/>
    </location>
</feature>
<dbReference type="Proteomes" id="UP000295124">
    <property type="component" value="Unassembled WGS sequence"/>
</dbReference>
<evidence type="ECO:0000256" key="3">
    <source>
        <dbReference type="ARBA" id="ARBA00022801"/>
    </source>
</evidence>
<dbReference type="InterPro" id="IPR006710">
    <property type="entry name" value="Glyco_hydro_43"/>
</dbReference>
<evidence type="ECO:0000256" key="8">
    <source>
        <dbReference type="SAM" id="SignalP"/>
    </source>
</evidence>
<dbReference type="Pfam" id="PF04616">
    <property type="entry name" value="Glyco_hydro_43"/>
    <property type="match status" value="1"/>
</dbReference>
<reference evidence="9 10" key="1">
    <citation type="submission" date="2019-03" db="EMBL/GenBank/DDBJ databases">
        <title>Draft genome sequences of novel Actinobacteria.</title>
        <authorList>
            <person name="Sahin N."/>
            <person name="Ay H."/>
            <person name="Saygin H."/>
        </authorList>
    </citation>
    <scope>NUCLEOTIDE SEQUENCE [LARGE SCALE GENOMIC DNA]</scope>
    <source>
        <strain evidence="9 10">JCM 13523</strain>
    </source>
</reference>
<dbReference type="PANTHER" id="PTHR43301:SF3">
    <property type="entry name" value="ARABINAN ENDO-1,5-ALPHA-L-ARABINOSIDASE A-RELATED"/>
    <property type="match status" value="1"/>
</dbReference>
<dbReference type="EMBL" id="SMKX01000041">
    <property type="protein sequence ID" value="TDD59027.1"/>
    <property type="molecule type" value="Genomic_DNA"/>
</dbReference>
<gene>
    <name evidence="9" type="ORF">E1263_16625</name>
</gene>
<feature type="active site" description="Proton acceptor" evidence="5">
    <location>
        <position position="56"/>
    </location>
</feature>
<dbReference type="OrthoDB" id="9801455at2"/>
<evidence type="ECO:0000256" key="7">
    <source>
        <dbReference type="SAM" id="MobiDB-lite"/>
    </source>
</evidence>
<dbReference type="SUPFAM" id="SSF49899">
    <property type="entry name" value="Concanavalin A-like lectins/glucanases"/>
    <property type="match status" value="1"/>
</dbReference>
<name>A0A4V2YPP4_9ACTN</name>
<keyword evidence="10" id="KW-1185">Reference proteome</keyword>
<dbReference type="InterPro" id="IPR050727">
    <property type="entry name" value="GH43_arabinanases"/>
</dbReference>
<feature type="site" description="Important for catalytic activity, responsible for pKa modulation of the active site Glu and correct orientation of both the proton donor and substrate" evidence="6">
    <location>
        <position position="184"/>
    </location>
</feature>
<comment type="pathway">
    <text evidence="1">Glycan metabolism; L-arabinan degradation.</text>
</comment>
<organism evidence="9 10">
    <name type="scientific">Kribbella antibiotica</name>
    <dbReference type="NCBI Taxonomy" id="190195"/>
    <lineage>
        <taxon>Bacteria</taxon>
        <taxon>Bacillati</taxon>
        <taxon>Actinomycetota</taxon>
        <taxon>Actinomycetes</taxon>
        <taxon>Propionibacteriales</taxon>
        <taxon>Kribbellaceae</taxon>
        <taxon>Kribbella</taxon>
    </lineage>
</organism>
<protein>
    <submittedName>
        <fullName evidence="9">Glycoside hydrolase family 43</fullName>
    </submittedName>
</protein>
<evidence type="ECO:0000256" key="1">
    <source>
        <dbReference type="ARBA" id="ARBA00004834"/>
    </source>
</evidence>
<evidence type="ECO:0000256" key="6">
    <source>
        <dbReference type="PIRSR" id="PIRSR606710-2"/>
    </source>
</evidence>
<evidence type="ECO:0000256" key="4">
    <source>
        <dbReference type="ARBA" id="ARBA00023295"/>
    </source>
</evidence>
<keyword evidence="4" id="KW-0326">Glycosidase</keyword>
<accession>A0A4V2YPP4</accession>
<dbReference type="AlphaFoldDB" id="A0A4V2YPP4"/>
<comment type="caution">
    <text evidence="9">The sequence shown here is derived from an EMBL/GenBank/DDBJ whole genome shotgun (WGS) entry which is preliminary data.</text>
</comment>
<sequence length="748" mass="78649">MASDPTDLRGEPPVKLLAAALAVVAVTAGTTAATAAPPAVTTTNAISSSFADTFADPSIIQGRDGYWYAYATSDPLVANGPFGLMHMARTKDFSSWEYLGTVFNEQTKPKWAAPGSFFWAPDIRFFDGQYVMYFTVTDTLANPGSDFAIGAATAPTPTGPWTVSDGPVVTPKSDGNGGWYNTIDPALLTAADGKRYMYYGGFYGGISVTELTPDGLHAVGEPTQVTIGDRYEGSYVVYRDGYYYLMASSQNCCAGPTTGYSVFAGRSKSPKGPFLDADGVSMTESRVGGTTVITQNGNKWIGPGHHAFMTDAAGQDHIVYHAIDRNAAWLTDPFGINRRPMLIDRIDWIDGWPRTRAGAGPSEGPVPAPVTGSGLGINATDPAGGLVGASRRPGDALGGPTASISGAAQTRKSAPGGSLRVEADVRLGSSFTTVLGGHQVSATVAHGKVTVVAGRRTASAALPADFDRSQWNKLIVQVTGSTVSARVNDAGLGDVYAEAVVAVPGLKLNAAPVRWIGSAEADNLTVRPVATPVRRMAAVPKLGKLLLGDDFGGPLGAAWSWVREDDKAVVADGKLSWPLENADLVGGGNNAGLLFHNAPAGDSWIAETKLHLDTGSGDIRNYQQAGMIAYLNDSDFARLGNVAIWKTRQIEYGRELVARASDGATSYGGAAIGRSAPTQWMRLAYHKNAAGEHVYQAGTSVDGKNWTWGASWVLSAPAKLGLFAHGEFTGANPAPVATFDYLRFYESK</sequence>
<evidence type="ECO:0000256" key="5">
    <source>
        <dbReference type="PIRSR" id="PIRSR606710-1"/>
    </source>
</evidence>
<feature type="chain" id="PRO_5020654718" evidence="8">
    <location>
        <begin position="36"/>
        <end position="748"/>
    </location>
</feature>
<dbReference type="GO" id="GO:0005975">
    <property type="term" value="P:carbohydrate metabolic process"/>
    <property type="evidence" value="ECO:0007669"/>
    <property type="project" value="InterPro"/>
</dbReference>
<dbReference type="Gene3D" id="2.60.120.200">
    <property type="match status" value="1"/>
</dbReference>
<dbReference type="InterPro" id="IPR023296">
    <property type="entry name" value="Glyco_hydro_beta-prop_sf"/>
</dbReference>
<feature type="region of interest" description="Disordered" evidence="7">
    <location>
        <begin position="384"/>
        <end position="417"/>
    </location>
</feature>
<evidence type="ECO:0000313" key="9">
    <source>
        <dbReference type="EMBL" id="TDD59027.1"/>
    </source>
</evidence>
<keyword evidence="3 9" id="KW-0378">Hydrolase</keyword>
<proteinExistence type="inferred from homology"/>
<feature type="active site" description="Proton donor" evidence="5">
    <location>
        <position position="232"/>
    </location>
</feature>
<dbReference type="PANTHER" id="PTHR43301">
    <property type="entry name" value="ARABINAN ENDO-1,5-ALPHA-L-ARABINOSIDASE"/>
    <property type="match status" value="1"/>
</dbReference>
<dbReference type="GO" id="GO:0004553">
    <property type="term" value="F:hydrolase activity, hydrolyzing O-glycosyl compounds"/>
    <property type="evidence" value="ECO:0007669"/>
    <property type="project" value="InterPro"/>
</dbReference>